<accession>A0ABW3GZG4</accession>
<comment type="caution">
    <text evidence="4">The sequence shown here is derived from an EMBL/GenBank/DDBJ whole genome shotgun (WGS) entry which is preliminary data.</text>
</comment>
<name>A0ABW3GZG4_9BACL</name>
<gene>
    <name evidence="4" type="ORF">ACFQ0V_12750</name>
</gene>
<reference evidence="5" key="1">
    <citation type="journal article" date="2019" name="Int. J. Syst. Evol. Microbiol.">
        <title>The Global Catalogue of Microorganisms (GCM) 10K type strain sequencing project: providing services to taxonomists for standard genome sequencing and annotation.</title>
        <authorList>
            <consortium name="The Broad Institute Genomics Platform"/>
            <consortium name="The Broad Institute Genome Sequencing Center for Infectious Disease"/>
            <person name="Wu L."/>
            <person name="Ma J."/>
        </authorList>
    </citation>
    <scope>NUCLEOTIDE SEQUENCE [LARGE SCALE GENOMIC DNA]</scope>
    <source>
        <strain evidence="5">CCUG 63563</strain>
    </source>
</reference>
<keyword evidence="5" id="KW-1185">Reference proteome</keyword>
<organism evidence="4 5">
    <name type="scientific">Savagea faecisuis</name>
    <dbReference type="NCBI Taxonomy" id="1274803"/>
    <lineage>
        <taxon>Bacteria</taxon>
        <taxon>Bacillati</taxon>
        <taxon>Bacillota</taxon>
        <taxon>Bacilli</taxon>
        <taxon>Bacillales</taxon>
        <taxon>Caryophanaceae</taxon>
        <taxon>Savagea</taxon>
    </lineage>
</organism>
<dbReference type="PANTHER" id="PTHR33392">
    <property type="entry name" value="POLYISOPRENYL-TEICHOIC ACID--PEPTIDOGLYCAN TEICHOIC ACID TRANSFERASE TAGU"/>
    <property type="match status" value="1"/>
</dbReference>
<feature type="domain" description="Cell envelope-related transcriptional attenuator" evidence="3">
    <location>
        <begin position="98"/>
        <end position="244"/>
    </location>
</feature>
<dbReference type="EMBL" id="JBHTJF010000043">
    <property type="protein sequence ID" value="MFD0944611.1"/>
    <property type="molecule type" value="Genomic_DNA"/>
</dbReference>
<evidence type="ECO:0000313" key="4">
    <source>
        <dbReference type="EMBL" id="MFD0944611.1"/>
    </source>
</evidence>
<evidence type="ECO:0000256" key="1">
    <source>
        <dbReference type="ARBA" id="ARBA00006068"/>
    </source>
</evidence>
<keyword evidence="2" id="KW-1133">Transmembrane helix</keyword>
<evidence type="ECO:0000259" key="3">
    <source>
        <dbReference type="Pfam" id="PF03816"/>
    </source>
</evidence>
<dbReference type="Proteomes" id="UP001596976">
    <property type="component" value="Unassembled WGS sequence"/>
</dbReference>
<proteinExistence type="inferred from homology"/>
<protein>
    <submittedName>
        <fullName evidence="4">LCP family protein</fullName>
    </submittedName>
</protein>
<dbReference type="RefSeq" id="WP_381014288.1">
    <property type="nucleotide sequence ID" value="NZ_JBHTJF010000043.1"/>
</dbReference>
<dbReference type="Pfam" id="PF03816">
    <property type="entry name" value="LytR_cpsA_psr"/>
    <property type="match status" value="1"/>
</dbReference>
<dbReference type="NCBIfam" id="TIGR00350">
    <property type="entry name" value="lytR_cpsA_psr"/>
    <property type="match status" value="1"/>
</dbReference>
<keyword evidence="2" id="KW-0812">Transmembrane</keyword>
<sequence length="343" mass="39002">MKRTDFQKQQRTKKRKSKALKITLLLFSAFFFVVVLYFANLYQKAQVAADTAFEAIEDRPKTAVSREEKVQPAKDNVSILLLGIDDSEARQQGDSNSRTDAIMLATLNPKERSVNLVSIPRDSYVYIPEIGKRDKIAHAYQHGGVRSTVETIEELLEIPIDYYIRMNFNAFIDVVDELGGITVEVPYERIEKDENDGNNIHLKPGIQTLDGRHALALARTRKLDSDVDRGKRQQMIVQAMVDKSLEASSFLKYGNVIEAIGNNMKTNMTFREMLSFLEYGKGGLPRVENYVLEGEDDWTYGYYYTVDEENLADLKFILQRHLKLRSTSTSSTLSTAISNTNDS</sequence>
<dbReference type="InterPro" id="IPR004474">
    <property type="entry name" value="LytR_CpsA_psr"/>
</dbReference>
<comment type="similarity">
    <text evidence="1">Belongs to the LytR/CpsA/Psr (LCP) family.</text>
</comment>
<evidence type="ECO:0000256" key="2">
    <source>
        <dbReference type="SAM" id="Phobius"/>
    </source>
</evidence>
<dbReference type="PANTHER" id="PTHR33392:SF3">
    <property type="entry name" value="POLYISOPRENYL-TEICHOIC ACID--PEPTIDOGLYCAN TEICHOIC ACID TRANSFERASE TAGT"/>
    <property type="match status" value="1"/>
</dbReference>
<dbReference type="Gene3D" id="3.40.630.190">
    <property type="entry name" value="LCP protein"/>
    <property type="match status" value="1"/>
</dbReference>
<feature type="transmembrane region" description="Helical" evidence="2">
    <location>
        <begin position="20"/>
        <end position="39"/>
    </location>
</feature>
<dbReference type="InterPro" id="IPR050922">
    <property type="entry name" value="LytR/CpsA/Psr_CW_biosynth"/>
</dbReference>
<evidence type="ECO:0000313" key="5">
    <source>
        <dbReference type="Proteomes" id="UP001596976"/>
    </source>
</evidence>
<keyword evidence="2" id="KW-0472">Membrane</keyword>